<feature type="short sequence motif" description="DGA/G" evidence="2">
    <location>
        <begin position="226"/>
        <end position="228"/>
    </location>
</feature>
<protein>
    <recommendedName>
        <fullName evidence="3">PNPLA domain-containing protein</fullName>
    </recommendedName>
</protein>
<comment type="caution">
    <text evidence="4">The sequence shown here is derived from an EMBL/GenBank/DDBJ whole genome shotgun (WGS) entry which is preliminary data.</text>
</comment>
<keyword evidence="5" id="KW-1185">Reference proteome</keyword>
<evidence type="ECO:0000256" key="2">
    <source>
        <dbReference type="PROSITE-ProRule" id="PRU01161"/>
    </source>
</evidence>
<dbReference type="PANTHER" id="PTHR12406">
    <property type="entry name" value="CALCIUM-INDEPENDENT PHOSPHOLIPASE A2 IPLA2 -RELATED"/>
    <property type="match status" value="1"/>
</dbReference>
<dbReference type="InterPro" id="IPR033562">
    <property type="entry name" value="PLPL"/>
</dbReference>
<accession>A0ABD3NT28</accession>
<keyword evidence="2" id="KW-0442">Lipid degradation</keyword>
<comment type="caution">
    <text evidence="2">Lacks conserved residue(s) required for the propagation of feature annotation.</text>
</comment>
<dbReference type="EMBL" id="JALLAZ020001191">
    <property type="protein sequence ID" value="KAL3778969.1"/>
    <property type="molecule type" value="Genomic_DNA"/>
</dbReference>
<dbReference type="AlphaFoldDB" id="A0ABD3NT28"/>
<organism evidence="4 5">
    <name type="scientific">Stephanodiscus triporus</name>
    <dbReference type="NCBI Taxonomy" id="2934178"/>
    <lineage>
        <taxon>Eukaryota</taxon>
        <taxon>Sar</taxon>
        <taxon>Stramenopiles</taxon>
        <taxon>Ochrophyta</taxon>
        <taxon>Bacillariophyta</taxon>
        <taxon>Coscinodiscophyceae</taxon>
        <taxon>Thalassiosirophycidae</taxon>
        <taxon>Stephanodiscales</taxon>
        <taxon>Stephanodiscaceae</taxon>
        <taxon>Stephanodiscus</taxon>
    </lineage>
</organism>
<evidence type="ECO:0000256" key="1">
    <source>
        <dbReference type="ARBA" id="ARBA00023098"/>
    </source>
</evidence>
<reference evidence="4 5" key="1">
    <citation type="submission" date="2024-10" db="EMBL/GenBank/DDBJ databases">
        <title>Updated reference genomes for cyclostephanoid diatoms.</title>
        <authorList>
            <person name="Roberts W.R."/>
            <person name="Alverson A.J."/>
        </authorList>
    </citation>
    <scope>NUCLEOTIDE SEQUENCE [LARGE SCALE GENOMIC DNA]</scope>
    <source>
        <strain evidence="4 5">AJA276-08</strain>
    </source>
</reference>
<evidence type="ECO:0000313" key="4">
    <source>
        <dbReference type="EMBL" id="KAL3778969.1"/>
    </source>
</evidence>
<dbReference type="GO" id="GO:0016787">
    <property type="term" value="F:hydrolase activity"/>
    <property type="evidence" value="ECO:0007669"/>
    <property type="project" value="UniProtKB-UniRule"/>
</dbReference>
<sequence>MAAASIPTLRQCNFLTLSFSGAGHLLPYHLGVAVAIKSNECSMGTPIHAVSGSSSGAIAATLFVYFPRERIKDYADRFISDGGRAMHHFKELIVEANKSAEARYRNQQSTSLANTRCSAERFLPHSGQAMSHLRAMIDDANASGEVLNPHNITLHIATTRCSYASLRLFDFPPNVSSIPVESLVKCLEASCKIPPHFHPFDVLPSKWPSTYPEEDGVRIDGISYVDGGISAPAPPTPVDSIEGACRVVISPISGSLHSGSAIRISPIDNSWKFPLDMKCRGGFLVHPSVQNFKAMQISAGLAASAPTLQEWYERGFEDATTKLTNLY</sequence>
<dbReference type="InterPro" id="IPR002641">
    <property type="entry name" value="PNPLA_dom"/>
</dbReference>
<dbReference type="Pfam" id="PF01734">
    <property type="entry name" value="Patatin"/>
    <property type="match status" value="1"/>
</dbReference>
<dbReference type="SUPFAM" id="SSF52151">
    <property type="entry name" value="FabD/lysophospholipase-like"/>
    <property type="match status" value="1"/>
</dbReference>
<evidence type="ECO:0000259" key="3">
    <source>
        <dbReference type="PROSITE" id="PS51635"/>
    </source>
</evidence>
<feature type="active site" description="Nucleophile" evidence="2">
    <location>
        <position position="54"/>
    </location>
</feature>
<dbReference type="PANTHER" id="PTHR12406:SF7">
    <property type="entry name" value="PATATIN-LIKE PHOSPHOLIPASE DOMAIN-CONTAINING PROTEIN 4"/>
    <property type="match status" value="1"/>
</dbReference>
<evidence type="ECO:0000313" key="5">
    <source>
        <dbReference type="Proteomes" id="UP001530315"/>
    </source>
</evidence>
<gene>
    <name evidence="4" type="ORF">ACHAW5_006273</name>
</gene>
<feature type="domain" description="PNPLA" evidence="3">
    <location>
        <begin position="17"/>
        <end position="239"/>
    </location>
</feature>
<proteinExistence type="predicted"/>
<dbReference type="GO" id="GO:0016042">
    <property type="term" value="P:lipid catabolic process"/>
    <property type="evidence" value="ECO:0007669"/>
    <property type="project" value="UniProtKB-UniRule"/>
</dbReference>
<name>A0ABD3NT28_9STRA</name>
<keyword evidence="2" id="KW-0378">Hydrolase</keyword>
<dbReference type="InterPro" id="IPR016035">
    <property type="entry name" value="Acyl_Trfase/lysoPLipase"/>
</dbReference>
<dbReference type="Proteomes" id="UP001530315">
    <property type="component" value="Unassembled WGS sequence"/>
</dbReference>
<feature type="active site" description="Proton acceptor" evidence="2">
    <location>
        <position position="226"/>
    </location>
</feature>
<dbReference type="PROSITE" id="PS51635">
    <property type="entry name" value="PNPLA"/>
    <property type="match status" value="1"/>
</dbReference>
<dbReference type="Gene3D" id="3.40.1090.10">
    <property type="entry name" value="Cytosolic phospholipase A2 catalytic domain"/>
    <property type="match status" value="1"/>
</dbReference>
<keyword evidence="1 2" id="KW-0443">Lipid metabolism</keyword>
<feature type="short sequence motif" description="GXSXG" evidence="2">
    <location>
        <begin position="52"/>
        <end position="56"/>
    </location>
</feature>